<dbReference type="Gene3D" id="2.60.40.10">
    <property type="entry name" value="Immunoglobulins"/>
    <property type="match status" value="2"/>
</dbReference>
<gene>
    <name evidence="24" type="ORF">D0Z07_8824</name>
</gene>
<accession>A0A9P6SQ08</accession>
<dbReference type="Gene3D" id="3.40.50.1700">
    <property type="entry name" value="Glycoside hydrolase family 3 C-terminal domain"/>
    <property type="match status" value="2"/>
</dbReference>
<dbReference type="Pfam" id="PF00933">
    <property type="entry name" value="Glyco_hydro_3"/>
    <property type="match status" value="2"/>
</dbReference>
<evidence type="ECO:0000256" key="2">
    <source>
        <dbReference type="ARBA" id="ARBA00004141"/>
    </source>
</evidence>
<evidence type="ECO:0000256" key="14">
    <source>
        <dbReference type="ARBA" id="ARBA00023001"/>
    </source>
</evidence>
<evidence type="ECO:0000256" key="11">
    <source>
        <dbReference type="ARBA" id="ARBA00022729"/>
    </source>
</evidence>
<proteinExistence type="inferred from homology"/>
<evidence type="ECO:0000256" key="20">
    <source>
        <dbReference type="RuleBase" id="RU361161"/>
    </source>
</evidence>
<evidence type="ECO:0000256" key="13">
    <source>
        <dbReference type="ARBA" id="ARBA00022989"/>
    </source>
</evidence>
<protein>
    <recommendedName>
        <fullName evidence="7 20">beta-glucosidase</fullName>
        <ecNumber evidence="7 20">3.2.1.21</ecNumber>
    </recommendedName>
</protein>
<dbReference type="OrthoDB" id="416222at2759"/>
<evidence type="ECO:0000256" key="1">
    <source>
        <dbReference type="ARBA" id="ARBA00000448"/>
    </source>
</evidence>
<dbReference type="InterPro" id="IPR037524">
    <property type="entry name" value="PA14/GLEYA"/>
</dbReference>
<dbReference type="CDD" id="cd17316">
    <property type="entry name" value="MFS_SV2_like"/>
    <property type="match status" value="1"/>
</dbReference>
<dbReference type="SUPFAM" id="SSF103473">
    <property type="entry name" value="MFS general substrate transporter"/>
    <property type="match status" value="1"/>
</dbReference>
<dbReference type="EC" id="3.2.1.21" evidence="7 20"/>
<dbReference type="SUPFAM" id="SSF52279">
    <property type="entry name" value="Beta-D-glucan exohydrolase, C-terminal domain"/>
    <property type="match status" value="2"/>
</dbReference>
<dbReference type="InterPro" id="IPR026891">
    <property type="entry name" value="Fn3-like"/>
</dbReference>
<evidence type="ECO:0000259" key="22">
    <source>
        <dbReference type="PROSITE" id="PS50850"/>
    </source>
</evidence>
<feature type="transmembrane region" description="Helical" evidence="21">
    <location>
        <begin position="1363"/>
        <end position="1386"/>
    </location>
</feature>
<feature type="transmembrane region" description="Helical" evidence="21">
    <location>
        <begin position="1304"/>
        <end position="1324"/>
    </location>
</feature>
<name>A0A9P6SQ08_9HELO</name>
<dbReference type="GO" id="GO:0005576">
    <property type="term" value="C:extracellular region"/>
    <property type="evidence" value="ECO:0007669"/>
    <property type="project" value="UniProtKB-SubCell"/>
</dbReference>
<evidence type="ECO:0000256" key="18">
    <source>
        <dbReference type="ARBA" id="ARBA00023295"/>
    </source>
</evidence>
<feature type="transmembrane region" description="Helical" evidence="21">
    <location>
        <begin position="1120"/>
        <end position="1139"/>
    </location>
</feature>
<evidence type="ECO:0000256" key="5">
    <source>
        <dbReference type="ARBA" id="ARBA00005336"/>
    </source>
</evidence>
<keyword evidence="12 20" id="KW-0378">Hydrolase</keyword>
<keyword evidence="14" id="KW-0136">Cellulose degradation</keyword>
<evidence type="ECO:0000256" key="9">
    <source>
        <dbReference type="ARBA" id="ARBA00022525"/>
    </source>
</evidence>
<evidence type="ECO:0000256" key="10">
    <source>
        <dbReference type="ARBA" id="ARBA00022692"/>
    </source>
</evidence>
<feature type="transmembrane region" description="Helical" evidence="21">
    <location>
        <begin position="987"/>
        <end position="1006"/>
    </location>
</feature>
<dbReference type="SUPFAM" id="SSF51445">
    <property type="entry name" value="(Trans)glycosidases"/>
    <property type="match status" value="2"/>
</dbReference>
<dbReference type="Pfam" id="PF07690">
    <property type="entry name" value="MFS_1"/>
    <property type="match status" value="1"/>
</dbReference>
<comment type="similarity">
    <text evidence="6">Belongs to the major facilitator superfamily.</text>
</comment>
<dbReference type="FunFam" id="3.20.20.300:FF:000002">
    <property type="entry name" value="Probable beta-glucosidase"/>
    <property type="match status" value="1"/>
</dbReference>
<dbReference type="InterPro" id="IPR013783">
    <property type="entry name" value="Ig-like_fold"/>
</dbReference>
<dbReference type="GO" id="GO:0022857">
    <property type="term" value="F:transmembrane transporter activity"/>
    <property type="evidence" value="ECO:0007669"/>
    <property type="project" value="InterPro"/>
</dbReference>
<keyword evidence="18 20" id="KW-0326">Glycosidase</keyword>
<feature type="transmembrane region" description="Helical" evidence="21">
    <location>
        <begin position="1392"/>
        <end position="1411"/>
    </location>
</feature>
<evidence type="ECO:0000313" key="25">
    <source>
        <dbReference type="Proteomes" id="UP000785200"/>
    </source>
</evidence>
<dbReference type="InterPro" id="IPR019800">
    <property type="entry name" value="Glyco_hydro_3_AS"/>
</dbReference>
<dbReference type="FunFam" id="2.60.40.10:FF:000495">
    <property type="entry name" value="Periplasmic beta-glucosidase"/>
    <property type="match status" value="1"/>
</dbReference>
<dbReference type="Gene3D" id="3.20.20.300">
    <property type="entry name" value="Glycoside hydrolase, family 3, N-terminal domain"/>
    <property type="match status" value="3"/>
</dbReference>
<dbReference type="InterPro" id="IPR011658">
    <property type="entry name" value="PA14_dom"/>
</dbReference>
<dbReference type="InterPro" id="IPR050288">
    <property type="entry name" value="Cellulose_deg_GH3"/>
</dbReference>
<keyword evidence="17 20" id="KW-0119">Carbohydrate metabolism</keyword>
<reference evidence="24" key="1">
    <citation type="submission" date="2019-07" db="EMBL/GenBank/DDBJ databases">
        <title>Hyphodiscus hymeniophilus genome sequencing and assembly.</title>
        <authorList>
            <person name="Kramer G."/>
            <person name="Nodwell J."/>
        </authorList>
    </citation>
    <scope>NUCLEOTIDE SEQUENCE</scope>
    <source>
        <strain evidence="24">ATCC 34498</strain>
    </source>
</reference>
<keyword evidence="13 21" id="KW-1133">Transmembrane helix</keyword>
<evidence type="ECO:0000256" key="17">
    <source>
        <dbReference type="ARBA" id="ARBA00023277"/>
    </source>
</evidence>
<dbReference type="PROSITE" id="PS50850">
    <property type="entry name" value="MFS"/>
    <property type="match status" value="1"/>
</dbReference>
<feature type="transmembrane region" description="Helical" evidence="21">
    <location>
        <begin position="1072"/>
        <end position="1096"/>
    </location>
</feature>
<evidence type="ECO:0000256" key="12">
    <source>
        <dbReference type="ARBA" id="ARBA00022801"/>
    </source>
</evidence>
<dbReference type="Pfam" id="PF14310">
    <property type="entry name" value="Fn3-like"/>
    <property type="match status" value="2"/>
</dbReference>
<keyword evidence="10 21" id="KW-0812">Transmembrane</keyword>
<dbReference type="Gene3D" id="1.20.1250.20">
    <property type="entry name" value="MFS general substrate transporter like domains"/>
    <property type="match status" value="1"/>
</dbReference>
<dbReference type="EMBL" id="VNKQ01000019">
    <property type="protein sequence ID" value="KAG0645210.1"/>
    <property type="molecule type" value="Genomic_DNA"/>
</dbReference>
<evidence type="ECO:0000313" key="24">
    <source>
        <dbReference type="EMBL" id="KAG0645210.1"/>
    </source>
</evidence>
<feature type="domain" description="PA14" evidence="23">
    <location>
        <begin position="259"/>
        <end position="420"/>
    </location>
</feature>
<feature type="transmembrane region" description="Helical" evidence="21">
    <location>
        <begin position="1278"/>
        <end position="1297"/>
    </location>
</feature>
<dbReference type="InterPro" id="IPR001764">
    <property type="entry name" value="Glyco_hydro_3_N"/>
</dbReference>
<evidence type="ECO:0000256" key="19">
    <source>
        <dbReference type="ARBA" id="ARBA00023326"/>
    </source>
</evidence>
<dbReference type="PROSITE" id="PS51820">
    <property type="entry name" value="PA14"/>
    <property type="match status" value="1"/>
</dbReference>
<feature type="transmembrane region" description="Helical" evidence="21">
    <location>
        <begin position="1229"/>
        <end position="1250"/>
    </location>
</feature>
<dbReference type="Proteomes" id="UP000785200">
    <property type="component" value="Unassembled WGS sequence"/>
</dbReference>
<dbReference type="PANTHER" id="PTHR42715:SF5">
    <property type="entry name" value="BETA-GLUCOSIDASE M-RELATED"/>
    <property type="match status" value="1"/>
</dbReference>
<keyword evidence="9" id="KW-0964">Secreted</keyword>
<dbReference type="InterPro" id="IPR002772">
    <property type="entry name" value="Glyco_hydro_3_C"/>
</dbReference>
<feature type="domain" description="Major facilitator superfamily (MFS) profile" evidence="22">
    <location>
        <begin position="952"/>
        <end position="1414"/>
    </location>
</feature>
<dbReference type="GO" id="GO:0016020">
    <property type="term" value="C:membrane"/>
    <property type="evidence" value="ECO:0007669"/>
    <property type="project" value="UniProtKB-SubCell"/>
</dbReference>
<dbReference type="GO" id="GO:0030245">
    <property type="term" value="P:cellulose catabolic process"/>
    <property type="evidence" value="ECO:0007669"/>
    <property type="project" value="UniProtKB-KW"/>
</dbReference>
<keyword evidence="16" id="KW-0325">Glycoprotein</keyword>
<evidence type="ECO:0000256" key="4">
    <source>
        <dbReference type="ARBA" id="ARBA00004987"/>
    </source>
</evidence>
<keyword evidence="15 21" id="KW-0472">Membrane</keyword>
<keyword evidence="8" id="KW-0813">Transport</keyword>
<dbReference type="PRINTS" id="PR00133">
    <property type="entry name" value="GLHYDRLASE3"/>
</dbReference>
<comment type="subcellular location">
    <subcellularLocation>
        <location evidence="2">Membrane</location>
        <topology evidence="2">Multi-pass membrane protein</topology>
    </subcellularLocation>
    <subcellularLocation>
        <location evidence="3">Secreted</location>
    </subcellularLocation>
</comment>
<evidence type="ECO:0000256" key="8">
    <source>
        <dbReference type="ARBA" id="ARBA00022448"/>
    </source>
</evidence>
<dbReference type="PANTHER" id="PTHR42715">
    <property type="entry name" value="BETA-GLUCOSIDASE"/>
    <property type="match status" value="1"/>
</dbReference>
<evidence type="ECO:0000256" key="7">
    <source>
        <dbReference type="ARBA" id="ARBA00012744"/>
    </source>
</evidence>
<dbReference type="InterPro" id="IPR036962">
    <property type="entry name" value="Glyco_hydro_3_N_sf"/>
</dbReference>
<dbReference type="Pfam" id="PF07691">
    <property type="entry name" value="PA14"/>
    <property type="match status" value="1"/>
</dbReference>
<dbReference type="InterPro" id="IPR017853">
    <property type="entry name" value="GH"/>
</dbReference>
<evidence type="ECO:0000256" key="6">
    <source>
        <dbReference type="ARBA" id="ARBA00008335"/>
    </source>
</evidence>
<dbReference type="GO" id="GO:0008422">
    <property type="term" value="F:beta-glucosidase activity"/>
    <property type="evidence" value="ECO:0007669"/>
    <property type="project" value="UniProtKB-EC"/>
</dbReference>
<comment type="catalytic activity">
    <reaction evidence="1 20">
        <text>Hydrolysis of terminal, non-reducing beta-D-glucosyl residues with release of beta-D-glucose.</text>
        <dbReference type="EC" id="3.2.1.21"/>
    </reaction>
</comment>
<comment type="similarity">
    <text evidence="5 20">Belongs to the glycosyl hydrolase 3 family.</text>
</comment>
<feature type="transmembrane region" description="Helical" evidence="21">
    <location>
        <begin position="1015"/>
        <end position="1035"/>
    </location>
</feature>
<sequence>MQRSPLGGRGFESFSEDPVLAGNCAASIVNERALREIYLLPFQIAVKDSNPGSFMTSYNKVNGRHVNEDPKFLQDILRREWGWEGLAMSDWYGTYSTVESINAGLDLEMPGPTRWRGQLLSHALLSKKITQHTLDLRVREVLKLVNRVSKTGVPEHAPEGSRNTPETSTLLRELAGDSIVLLKNSKSVLPFNKEKTVAVIGPNAKIAAYCGGGSATLSPYYAVTPFEGVANKTTDVLYSVGCHAHKMLPVLGIRLKNSEGKTGVTFKAFTSPPSIVDRQPVDVLHLVDTNMYLADYYHPKLTADLWWAEVEASFTADETCDFEFGLTVFGTGKLYLDDELLIDNETKQRSGGSFFNVGTVEETGIKHVIAGQTYQVKVVYASGVTSKLTDADGVVSFGGGGIRIGGARVIDPEQEIQQAVELARSVDQVVLFMGLNSDFEQEGHDRTHMDLPGLSDHLISAVAAANPHTVVVVQSGTPVSMPWAGTVTSIMQAWYGGNETGNAIADVLFGDVNPSGKLPLSFPVQVEDNPAFLNYTSDRGRVLYGEDVFVGYRYYEELKRRTQFSFGWGLSYTDFQLDHLQISCNISDKLSVSVEIKNIGTRDGAEVVQVYVAQREKSVRRPKKELKGFAKVFVNHGGQATAHVVIEKKYATSFWDEERDSWVEEKGIYDVLVGNSSSNTPLKATIEVEETRWWSGLPPTKSHTLSELGLSSPLACGPVAITAPFPLFSAQGVKSLRADLFRPELLSKHMYRESKTPGIYKIRGYGKDAPFVYNAWRSPEVIAACSKAAGVELEVMFDYEIGHINQIAQVTSEDVKEAEGDVGTLTAWHNDSYPWVCVVMLSDPTGMVGGETALRKGDGNVLKVKGHQKVGSAVMMQGGLINHVALKAMGMGERITMVTSFRPKDPGAWDGTVDGELDTIRLPGIDSIFEEQAALVNHAVQVMGMGKYQWALFVVAGYGWMCDQLWQTTVSDALSQVAVEFQPQHSAFLSLALIAGLVCGAGFWGLGSDLIGRRLAFNMTLFIAAVFGIAAGAAPNFIGCAVLVSFIGFGVGGNLPVDSAIFLEFLPATHQYLLVILSVWWALGQIIPAAAAWGFLPNFSCPTTTAPGECRKEDNMGWRYLMYTMGALTFVLWVGRFFFFHLHESPKYLIGQGRYTEAIEVLDSVAKYNGTTQPLTVARLEQVEREHAERHVNHAITPVDRKAAIKRSFAAFKPGGFPHVRALFSTVKLAYSFTLILLIWGMIGLASPLYSNFLPEYLAEHGAKAGDDSINTTYRNNFIIIVCSLPGTLVGGWLIGLRYVGRRGTLGASLILSSVFLFAFTTARTAAQNLAFNCVSTFAQYIMWGALYCYTPEVIPSIHRGTGTGLASAFNRICGLMAPIIATYVGFSDTPIFVSAALYLLAGVLSFALPFETMGKASFWPSGIHVGASWNRNLAYQRALHMGAEFKTKGVNVALGPVVGPLGRVSEGGRNWEGISVDPYLGGQLVAETVRGVQGAGVITSVKHYIAYEQETNRNPEGNVSSVSSNVDDKTLHELYLWPFADAIHAGAGCIMCSYNRINNSYACENSKTLNGLLKTELGFEGFVVSDWGGQLDSGYTSAEAGLDVAMPDSSGFWGSSGDNLTLSVNNGSLADSRVTDMATRILAAWYQMGQNGFPELGIGMPLDYTTPHTPVYGRDPASKSVLLDGALEGHVLVKNMNNSLPLKTPRLLSIFGYDAVAPPGMDIPNPSNPLAPFTYGFESQLDFTAFASSDIPQYALNGTIIVGGGSGANAPAYISAPFDALQEQAYQDGTSLFWDFTSSNPVVDIASDACLVFINAFATEGLDRPGLRDDYSDALIQNVADTCSNTIVTIHNAGVRLVDQWIEHPNITAVIFAHLPGQDSGRAVVQLLYGFQSPSGKLPYTVAKNESDYNALSPSLPEGDFQFFPQSNFTEGVYIDYRDFDARKITPRYEFGFGLTYTTFSYSNLQIDILPGVPTSELPPSTPITQGGIPTLWDVIAQVHATVSNTGSVDATEVAQLYVGVPGGPVRQLRGFSKVGVPAGGNVTVEFDLMRRDLSEWDVGVVVEIYR</sequence>
<evidence type="ECO:0000259" key="23">
    <source>
        <dbReference type="PROSITE" id="PS51820"/>
    </source>
</evidence>
<dbReference type="Gene3D" id="2.60.120.260">
    <property type="entry name" value="Galactose-binding domain-like"/>
    <property type="match status" value="1"/>
</dbReference>
<evidence type="ECO:0000256" key="16">
    <source>
        <dbReference type="ARBA" id="ARBA00023180"/>
    </source>
</evidence>
<dbReference type="FunFam" id="1.20.1250.20:FF:000171">
    <property type="entry name" value="MFS general substrate transporter"/>
    <property type="match status" value="1"/>
</dbReference>
<dbReference type="InterPro" id="IPR036259">
    <property type="entry name" value="MFS_trans_sf"/>
</dbReference>
<comment type="pathway">
    <text evidence="4 20">Glycan metabolism; cellulose degradation.</text>
</comment>
<evidence type="ECO:0000256" key="15">
    <source>
        <dbReference type="ARBA" id="ARBA00023136"/>
    </source>
</evidence>
<dbReference type="Pfam" id="PF01915">
    <property type="entry name" value="Glyco_hydro_3_C"/>
    <property type="match status" value="2"/>
</dbReference>
<dbReference type="InterPro" id="IPR020846">
    <property type="entry name" value="MFS_dom"/>
</dbReference>
<evidence type="ECO:0000256" key="3">
    <source>
        <dbReference type="ARBA" id="ARBA00004613"/>
    </source>
</evidence>
<keyword evidence="19 20" id="KW-0624">Polysaccharide degradation</keyword>
<dbReference type="PROSITE" id="PS00775">
    <property type="entry name" value="GLYCOSYL_HYDROL_F3"/>
    <property type="match status" value="1"/>
</dbReference>
<evidence type="ECO:0000256" key="21">
    <source>
        <dbReference type="SAM" id="Phobius"/>
    </source>
</evidence>
<feature type="transmembrane region" description="Helical" evidence="21">
    <location>
        <begin position="1041"/>
        <end position="1065"/>
    </location>
</feature>
<comment type="caution">
    <text evidence="24">The sequence shown here is derived from an EMBL/GenBank/DDBJ whole genome shotgun (WGS) entry which is preliminary data.</text>
</comment>
<keyword evidence="11" id="KW-0732">Signal</keyword>
<keyword evidence="25" id="KW-1185">Reference proteome</keyword>
<dbReference type="SMART" id="SM00758">
    <property type="entry name" value="PA14"/>
    <property type="match status" value="1"/>
</dbReference>
<dbReference type="InterPro" id="IPR011701">
    <property type="entry name" value="MFS"/>
</dbReference>
<dbReference type="SMART" id="SM01217">
    <property type="entry name" value="Fn3_like"/>
    <property type="match status" value="2"/>
</dbReference>
<organism evidence="24 25">
    <name type="scientific">Hyphodiscus hymeniophilus</name>
    <dbReference type="NCBI Taxonomy" id="353542"/>
    <lineage>
        <taxon>Eukaryota</taxon>
        <taxon>Fungi</taxon>
        <taxon>Dikarya</taxon>
        <taxon>Ascomycota</taxon>
        <taxon>Pezizomycotina</taxon>
        <taxon>Leotiomycetes</taxon>
        <taxon>Helotiales</taxon>
        <taxon>Hyphodiscaceae</taxon>
        <taxon>Hyphodiscus</taxon>
    </lineage>
</organism>
<dbReference type="InterPro" id="IPR036881">
    <property type="entry name" value="Glyco_hydro_3_C_sf"/>
</dbReference>